<dbReference type="InterPro" id="IPR045495">
    <property type="entry name" value="PI4K_N"/>
</dbReference>
<feature type="compositionally biased region" description="Basic and acidic residues" evidence="2">
    <location>
        <begin position="7"/>
        <end position="22"/>
    </location>
</feature>
<reference evidence="4" key="2">
    <citation type="submission" date="2020-08" db="EMBL/GenBank/DDBJ databases">
        <title>Plant Genome Project.</title>
        <authorList>
            <person name="Zhang R.-G."/>
        </authorList>
    </citation>
    <scope>NUCLEOTIDE SEQUENCE</scope>
    <source>
        <strain evidence="4">Huo1</strain>
        <tissue evidence="4">Leaf</tissue>
    </source>
</reference>
<comment type="similarity">
    <text evidence="1">Belongs to the PI3/PI4-kinase family. Type III PI4K subfamily.</text>
</comment>
<dbReference type="Pfam" id="PF19274">
    <property type="entry name" value="PI4K_N"/>
    <property type="match status" value="1"/>
</dbReference>
<dbReference type="EMBL" id="PNBA02000005">
    <property type="protein sequence ID" value="KAG6424554.1"/>
    <property type="molecule type" value="Genomic_DNA"/>
</dbReference>
<organism evidence="4">
    <name type="scientific">Salvia splendens</name>
    <name type="common">Scarlet sage</name>
    <dbReference type="NCBI Taxonomy" id="180675"/>
    <lineage>
        <taxon>Eukaryota</taxon>
        <taxon>Viridiplantae</taxon>
        <taxon>Streptophyta</taxon>
        <taxon>Embryophyta</taxon>
        <taxon>Tracheophyta</taxon>
        <taxon>Spermatophyta</taxon>
        <taxon>Magnoliopsida</taxon>
        <taxon>eudicotyledons</taxon>
        <taxon>Gunneridae</taxon>
        <taxon>Pentapetalae</taxon>
        <taxon>asterids</taxon>
        <taxon>lamiids</taxon>
        <taxon>Lamiales</taxon>
        <taxon>Lamiaceae</taxon>
        <taxon>Nepetoideae</taxon>
        <taxon>Mentheae</taxon>
        <taxon>Salviinae</taxon>
        <taxon>Salvia</taxon>
        <taxon>Salvia subgen. Calosphace</taxon>
        <taxon>core Calosphace</taxon>
    </lineage>
</organism>
<feature type="domain" description="PI4-kinase N-terminal" evidence="3">
    <location>
        <begin position="38"/>
        <end position="93"/>
    </location>
</feature>
<protein>
    <recommendedName>
        <fullName evidence="3">PI4-kinase N-terminal domain-containing protein</fullName>
    </recommendedName>
</protein>
<accession>A0A8X8Y4P4</accession>
<reference evidence="4" key="1">
    <citation type="submission" date="2018-01" db="EMBL/GenBank/DDBJ databases">
        <authorList>
            <person name="Mao J.F."/>
        </authorList>
    </citation>
    <scope>NUCLEOTIDE SEQUENCE</scope>
    <source>
        <strain evidence="4">Huo1</strain>
        <tissue evidence="4">Leaf</tissue>
    </source>
</reference>
<dbReference type="AlphaFoldDB" id="A0A8X8Y4P4"/>
<keyword evidence="5" id="KW-1185">Reference proteome</keyword>
<name>A0A8X8Y4P4_SALSN</name>
<sequence length="165" mass="18671">MGLATSIRERNDYEGEDGKEKPATPPIQMNIIHLLAELNLLDAVSRMASLGFEKSYREAVVLMTRSYMGKLSDVGSAESKTQAPEATAERIEISVSYHFAQMSAWRLSPKVEDFDPCVDIEPSILCYLVLRQSQFQRHLIVQAVWVPPLSKLLYNVFLKDMSFVD</sequence>
<dbReference type="Proteomes" id="UP000298416">
    <property type="component" value="Unassembled WGS sequence"/>
</dbReference>
<comment type="caution">
    <text evidence="4">The sequence shown here is derived from an EMBL/GenBank/DDBJ whole genome shotgun (WGS) entry which is preliminary data.</text>
</comment>
<feature type="region of interest" description="Disordered" evidence="2">
    <location>
        <begin position="1"/>
        <end position="24"/>
    </location>
</feature>
<evidence type="ECO:0000259" key="3">
    <source>
        <dbReference type="Pfam" id="PF19274"/>
    </source>
</evidence>
<evidence type="ECO:0000256" key="1">
    <source>
        <dbReference type="ARBA" id="ARBA00006209"/>
    </source>
</evidence>
<evidence type="ECO:0000256" key="2">
    <source>
        <dbReference type="SAM" id="MobiDB-lite"/>
    </source>
</evidence>
<proteinExistence type="inferred from homology"/>
<evidence type="ECO:0000313" key="5">
    <source>
        <dbReference type="Proteomes" id="UP000298416"/>
    </source>
</evidence>
<evidence type="ECO:0000313" key="4">
    <source>
        <dbReference type="EMBL" id="KAG6424554.1"/>
    </source>
</evidence>
<gene>
    <name evidence="4" type="ORF">SASPL_114972</name>
</gene>